<feature type="compositionally biased region" description="Acidic residues" evidence="6">
    <location>
        <begin position="104"/>
        <end position="119"/>
    </location>
</feature>
<keyword evidence="5" id="KW-0863">Zinc-finger</keyword>
<keyword evidence="5" id="KW-0805">Transcription regulation</keyword>
<dbReference type="RefSeq" id="XP_064768473.1">
    <property type="nucleotide sequence ID" value="XM_064911094.1"/>
</dbReference>
<dbReference type="Gene3D" id="2.20.25.190">
    <property type="match status" value="1"/>
</dbReference>
<organism evidence="7 8">
    <name type="scientific">Myxozyma melibiosi</name>
    <dbReference type="NCBI Taxonomy" id="54550"/>
    <lineage>
        <taxon>Eukaryota</taxon>
        <taxon>Fungi</taxon>
        <taxon>Dikarya</taxon>
        <taxon>Ascomycota</taxon>
        <taxon>Saccharomycotina</taxon>
        <taxon>Lipomycetes</taxon>
        <taxon>Lipomycetales</taxon>
        <taxon>Lipomycetaceae</taxon>
        <taxon>Myxozyma</taxon>
    </lineage>
</organism>
<evidence type="ECO:0000256" key="1">
    <source>
        <dbReference type="ARBA" id="ARBA00004123"/>
    </source>
</evidence>
<dbReference type="PANTHER" id="PTHR20934:SF0">
    <property type="entry name" value="TRANSCRIPTION ELONGATION FACTOR 1 HOMOLOG"/>
    <property type="match status" value="1"/>
</dbReference>
<keyword evidence="8" id="KW-1185">Reference proteome</keyword>
<accession>A0ABR1F6H1</accession>
<dbReference type="SUPFAM" id="SSF57783">
    <property type="entry name" value="Zinc beta-ribbon"/>
    <property type="match status" value="1"/>
</dbReference>
<keyword evidence="3 5" id="KW-0862">Zinc</keyword>
<dbReference type="PANTHER" id="PTHR20934">
    <property type="entry name" value="TRANSCRIPTION ELONGATION FACTOR 1 HOMOLOG"/>
    <property type="match status" value="1"/>
</dbReference>
<evidence type="ECO:0000256" key="6">
    <source>
        <dbReference type="SAM" id="MobiDB-lite"/>
    </source>
</evidence>
<dbReference type="InterPro" id="IPR007808">
    <property type="entry name" value="Elf1"/>
</dbReference>
<evidence type="ECO:0000256" key="5">
    <source>
        <dbReference type="RuleBase" id="RU364033"/>
    </source>
</evidence>
<comment type="similarity">
    <text evidence="2 5">Belongs to the ELOF1 family.</text>
</comment>
<dbReference type="Proteomes" id="UP001498771">
    <property type="component" value="Unassembled WGS sequence"/>
</dbReference>
<keyword evidence="7" id="KW-0648">Protein biosynthesis</keyword>
<reference evidence="7 8" key="1">
    <citation type="submission" date="2024-03" db="EMBL/GenBank/DDBJ databases">
        <title>Genome-scale model development and genomic sequencing of the oleaginous clade Lipomyces.</title>
        <authorList>
            <consortium name="Lawrence Berkeley National Laboratory"/>
            <person name="Czajka J.J."/>
            <person name="Han Y."/>
            <person name="Kim J."/>
            <person name="Mondo S.J."/>
            <person name="Hofstad B.A."/>
            <person name="Robles A."/>
            <person name="Haridas S."/>
            <person name="Riley R."/>
            <person name="LaButti K."/>
            <person name="Pangilinan J."/>
            <person name="Andreopoulos W."/>
            <person name="Lipzen A."/>
            <person name="Yan J."/>
            <person name="Wang M."/>
            <person name="Ng V."/>
            <person name="Grigoriev I.V."/>
            <person name="Spatafora J.W."/>
            <person name="Magnuson J.K."/>
            <person name="Baker S.E."/>
            <person name="Pomraning K.R."/>
        </authorList>
    </citation>
    <scope>NUCLEOTIDE SEQUENCE [LARGE SCALE GENOMIC DNA]</scope>
    <source>
        <strain evidence="7 8">Phaff 52-87</strain>
    </source>
</reference>
<feature type="region of interest" description="Disordered" evidence="6">
    <location>
        <begin position="82"/>
        <end position="119"/>
    </location>
</feature>
<dbReference type="EMBL" id="JBBJBU010000005">
    <property type="protein sequence ID" value="KAK7205440.1"/>
    <property type="molecule type" value="Genomic_DNA"/>
</dbReference>
<protein>
    <recommendedName>
        <fullName evidence="5">Transcription elongation factor 1 homolog</fullName>
    </recommendedName>
</protein>
<comment type="caution">
    <text evidence="7">The sequence shown here is derived from an EMBL/GenBank/DDBJ whole genome shotgun (WGS) entry which is preliminary data.</text>
</comment>
<dbReference type="Pfam" id="PF05129">
    <property type="entry name" value="Zn_ribbon_Elf1"/>
    <property type="match status" value="1"/>
</dbReference>
<evidence type="ECO:0000313" key="7">
    <source>
        <dbReference type="EMBL" id="KAK7205440.1"/>
    </source>
</evidence>
<comment type="function">
    <text evidence="5">Transcription elongation factor implicated in the maintenance of proper chromatin structure in actively transcribed regions.</text>
</comment>
<proteinExistence type="inferred from homology"/>
<evidence type="ECO:0000313" key="8">
    <source>
        <dbReference type="Proteomes" id="UP001498771"/>
    </source>
</evidence>
<sequence length="119" mass="13593">MGKRKKSTRKPAQRRAREPLPTVFSCLFCNHEKSVICRLDKKMNLGFLNCKICGQNFQTSITKLSVPVDIYSEWIDAVEGGEIQDPKQIGEDDISDLSERENDRDADEEEDDEDDIGLE</sequence>
<evidence type="ECO:0000256" key="3">
    <source>
        <dbReference type="ARBA" id="ARBA00022833"/>
    </source>
</evidence>
<keyword evidence="7" id="KW-0251">Elongation factor</keyword>
<evidence type="ECO:0000256" key="4">
    <source>
        <dbReference type="ARBA" id="ARBA00023242"/>
    </source>
</evidence>
<dbReference type="GeneID" id="90036606"/>
<dbReference type="InterPro" id="IPR038567">
    <property type="entry name" value="T_Elf1_sf"/>
</dbReference>
<dbReference type="GO" id="GO:0003746">
    <property type="term" value="F:translation elongation factor activity"/>
    <property type="evidence" value="ECO:0007669"/>
    <property type="project" value="UniProtKB-KW"/>
</dbReference>
<evidence type="ECO:0000256" key="2">
    <source>
        <dbReference type="ARBA" id="ARBA00009730"/>
    </source>
</evidence>
<gene>
    <name evidence="7" type="ORF">BZA70DRAFT_267280</name>
</gene>
<keyword evidence="5" id="KW-0804">Transcription</keyword>
<keyword evidence="4 5" id="KW-0539">Nucleus</keyword>
<comment type="subcellular location">
    <subcellularLocation>
        <location evidence="1 5">Nucleus</location>
    </subcellularLocation>
</comment>
<keyword evidence="5" id="KW-0479">Metal-binding</keyword>
<name>A0ABR1F6H1_9ASCO</name>